<name>A0A0J6TAE4_9HYPH</name>
<keyword evidence="3" id="KW-1185">Reference proteome</keyword>
<accession>A0A0J6TAE4</accession>
<dbReference type="OrthoDB" id="8005909at2"/>
<dbReference type="AlphaFoldDB" id="A0A0J6TAE4"/>
<proteinExistence type="predicted"/>
<gene>
    <name evidence="2" type="ORF">VQ03_04130</name>
</gene>
<keyword evidence="1" id="KW-0472">Membrane</keyword>
<dbReference type="EMBL" id="LABZ01000024">
    <property type="protein sequence ID" value="KMO44275.1"/>
    <property type="molecule type" value="Genomic_DNA"/>
</dbReference>
<sequence>MLLFVFVAIAGGLVTGAAMAPFGWVMALLSAPLGGSLCAAAAALVVMQFRGPTYQSEEDLEAQTDAMVADLRGIAAEAKRLETSQSEIRQDGRRIA</sequence>
<comment type="caution">
    <text evidence="2">The sequence shown here is derived from an EMBL/GenBank/DDBJ whole genome shotgun (WGS) entry which is preliminary data.</text>
</comment>
<dbReference type="RefSeq" id="WP_048449593.1">
    <property type="nucleotide sequence ID" value="NZ_JBNNPJ010000055.1"/>
</dbReference>
<keyword evidence="1" id="KW-1133">Transmembrane helix</keyword>
<evidence type="ECO:0000256" key="1">
    <source>
        <dbReference type="SAM" id="Phobius"/>
    </source>
</evidence>
<organism evidence="2 3">
    <name type="scientific">Methylobacterium tarhaniae</name>
    <dbReference type="NCBI Taxonomy" id="1187852"/>
    <lineage>
        <taxon>Bacteria</taxon>
        <taxon>Pseudomonadati</taxon>
        <taxon>Pseudomonadota</taxon>
        <taxon>Alphaproteobacteria</taxon>
        <taxon>Hyphomicrobiales</taxon>
        <taxon>Methylobacteriaceae</taxon>
        <taxon>Methylobacterium</taxon>
    </lineage>
</organism>
<evidence type="ECO:0000313" key="2">
    <source>
        <dbReference type="EMBL" id="KMO44275.1"/>
    </source>
</evidence>
<dbReference type="PATRIC" id="fig|1187852.3.peg.3372"/>
<feature type="transmembrane region" description="Helical" evidence="1">
    <location>
        <begin position="27"/>
        <end position="47"/>
    </location>
</feature>
<evidence type="ECO:0000313" key="3">
    <source>
        <dbReference type="Proteomes" id="UP000036449"/>
    </source>
</evidence>
<keyword evidence="1" id="KW-0812">Transmembrane</keyword>
<protein>
    <submittedName>
        <fullName evidence="2">Uncharacterized protein</fullName>
    </submittedName>
</protein>
<reference evidence="2 3" key="1">
    <citation type="submission" date="2015-03" db="EMBL/GenBank/DDBJ databases">
        <title>Genome sequencing of Methylobacterium tarhaniae DSM 25844.</title>
        <authorList>
            <person name="Chaudhry V."/>
            <person name="Patil P.B."/>
        </authorList>
    </citation>
    <scope>NUCLEOTIDE SEQUENCE [LARGE SCALE GENOMIC DNA]</scope>
    <source>
        <strain evidence="2 3">DSM 25844</strain>
    </source>
</reference>
<dbReference type="Proteomes" id="UP000036449">
    <property type="component" value="Unassembled WGS sequence"/>
</dbReference>